<dbReference type="PANTHER" id="PTHR35368:SF1">
    <property type="entry name" value="HYDROPEROXIDE REDUCTASE"/>
    <property type="match status" value="1"/>
</dbReference>
<dbReference type="Gene3D" id="3.30.300.20">
    <property type="match status" value="1"/>
</dbReference>
<evidence type="ECO:0000313" key="2">
    <source>
        <dbReference type="Proteomes" id="UP000545507"/>
    </source>
</evidence>
<dbReference type="Pfam" id="PF02566">
    <property type="entry name" value="OsmC"/>
    <property type="match status" value="1"/>
</dbReference>
<dbReference type="AlphaFoldDB" id="A0A7Y8GV17"/>
<dbReference type="Proteomes" id="UP000545507">
    <property type="component" value="Unassembled WGS sequence"/>
</dbReference>
<dbReference type="InterPro" id="IPR052924">
    <property type="entry name" value="OsmC/Ohr_hydroprdx_reductase"/>
</dbReference>
<sequence length="139" mass="15271">MTETPTKMTFHVSSRRVDAHGSLSLCKNAEIALDTDMAGNAEAFNPAELLLAALSACMIKGIERVVPVLKFELRGVQVIVDGVRQDVPPKMESIRYEIVVDTDESDRRLDLLHDNVKKFGTVFNTVAPGTDLSGVMRRA</sequence>
<dbReference type="InterPro" id="IPR003718">
    <property type="entry name" value="OsmC/Ohr_fam"/>
</dbReference>
<dbReference type="PANTHER" id="PTHR35368">
    <property type="entry name" value="HYDROPEROXIDE REDUCTASE"/>
    <property type="match status" value="1"/>
</dbReference>
<organism evidence="1 2">
    <name type="scientific">Hydrogenophaga aromaticivorans</name>
    <dbReference type="NCBI Taxonomy" id="2610898"/>
    <lineage>
        <taxon>Bacteria</taxon>
        <taxon>Pseudomonadati</taxon>
        <taxon>Pseudomonadota</taxon>
        <taxon>Betaproteobacteria</taxon>
        <taxon>Burkholderiales</taxon>
        <taxon>Comamonadaceae</taxon>
        <taxon>Hydrogenophaga</taxon>
    </lineage>
</organism>
<dbReference type="InterPro" id="IPR036102">
    <property type="entry name" value="OsmC/Ohrsf"/>
</dbReference>
<reference evidence="1 2" key="1">
    <citation type="submission" date="2019-09" db="EMBL/GenBank/DDBJ databases">
        <title>Hydrogenophaga aromatica sp. nov., isolated from a para-xylene-degrading enrichment culture.</title>
        <authorList>
            <person name="Tancsics A."/>
            <person name="Banerjee S."/>
        </authorList>
    </citation>
    <scope>NUCLEOTIDE SEQUENCE [LARGE SCALE GENOMIC DNA]</scope>
    <source>
        <strain evidence="1 2">D2P1</strain>
    </source>
</reference>
<evidence type="ECO:0000313" key="1">
    <source>
        <dbReference type="EMBL" id="NWF44634.1"/>
    </source>
</evidence>
<dbReference type="EMBL" id="VYGV01000006">
    <property type="protein sequence ID" value="NWF44634.1"/>
    <property type="molecule type" value="Genomic_DNA"/>
</dbReference>
<comment type="caution">
    <text evidence="1">The sequence shown here is derived from an EMBL/GenBank/DDBJ whole genome shotgun (WGS) entry which is preliminary data.</text>
</comment>
<dbReference type="InterPro" id="IPR015946">
    <property type="entry name" value="KH_dom-like_a/b"/>
</dbReference>
<accession>A0A7Y8GV17</accession>
<protein>
    <submittedName>
        <fullName evidence="1">OsmC family peroxiredoxin</fullName>
    </submittedName>
</protein>
<dbReference type="RefSeq" id="WP_177133990.1">
    <property type="nucleotide sequence ID" value="NZ_VYGV01000006.1"/>
</dbReference>
<keyword evidence="2" id="KW-1185">Reference proteome</keyword>
<proteinExistence type="predicted"/>
<name>A0A7Y8GV17_9BURK</name>
<gene>
    <name evidence="1" type="ORF">F3K02_05120</name>
</gene>
<dbReference type="SUPFAM" id="SSF82784">
    <property type="entry name" value="OsmC-like"/>
    <property type="match status" value="1"/>
</dbReference>